<dbReference type="AlphaFoldDB" id="F0WAG8"/>
<evidence type="ECO:0000313" key="2">
    <source>
        <dbReference type="EMBL" id="CCA18139.1"/>
    </source>
</evidence>
<feature type="domain" description="ZSWIM1/3 RNaseH-like" evidence="1">
    <location>
        <begin position="2"/>
        <end position="43"/>
    </location>
</feature>
<dbReference type="PANTHER" id="PTHR31569">
    <property type="entry name" value="SWIM-TYPE DOMAIN-CONTAINING PROTEIN"/>
    <property type="match status" value="1"/>
</dbReference>
<organism evidence="2">
    <name type="scientific">Albugo laibachii Nc14</name>
    <dbReference type="NCBI Taxonomy" id="890382"/>
    <lineage>
        <taxon>Eukaryota</taxon>
        <taxon>Sar</taxon>
        <taxon>Stramenopiles</taxon>
        <taxon>Oomycota</taxon>
        <taxon>Peronosporomycetes</taxon>
        <taxon>Albuginales</taxon>
        <taxon>Albuginaceae</taxon>
        <taxon>Albugo</taxon>
    </lineage>
</organism>
<sequence length="142" mass="16606">METLSAVLSSFKDNNPAWTKTETFVIDKDCVEWAILEELFQKPRYFCASFMRSSTLYMLNMGKLRVGVEEQYAVEGHFRALMYAPHEPEFESAREEFVQNSREQAPDIIVYFQNNWLSCREMWANSPRGKHFTAGNTTTNRI</sequence>
<evidence type="ECO:0000259" key="1">
    <source>
        <dbReference type="Pfam" id="PF21056"/>
    </source>
</evidence>
<gene>
    <name evidence="2" type="primary">AlNc14C45G3694</name>
    <name evidence="2" type="ORF">ALNC14_042820</name>
</gene>
<dbReference type="Pfam" id="PF21056">
    <property type="entry name" value="ZSWIM1-3_RNaseH-like"/>
    <property type="match status" value="1"/>
</dbReference>
<reference evidence="2" key="1">
    <citation type="journal article" date="2011" name="PLoS Biol.">
        <title>Gene gain and loss during evolution of obligate parasitism in the white rust pathogen of Arabidopsis thaliana.</title>
        <authorList>
            <person name="Kemen E."/>
            <person name="Gardiner A."/>
            <person name="Schultz-Larsen T."/>
            <person name="Kemen A.C."/>
            <person name="Balmuth A.L."/>
            <person name="Robert-Seilaniantz A."/>
            <person name="Bailey K."/>
            <person name="Holub E."/>
            <person name="Studholme D.J."/>
            <person name="Maclean D."/>
            <person name="Jones J.D."/>
        </authorList>
    </citation>
    <scope>NUCLEOTIDE SEQUENCE</scope>
</reference>
<dbReference type="HOGENOM" id="CLU_1536554_0_0_1"/>
<accession>F0WAG8</accession>
<dbReference type="InterPro" id="IPR048324">
    <property type="entry name" value="ZSWIM1-3_RNaseH-like"/>
</dbReference>
<name>F0WAG8_9STRA</name>
<dbReference type="InterPro" id="IPR052579">
    <property type="entry name" value="Zinc_finger_SWIM"/>
</dbReference>
<dbReference type="PANTHER" id="PTHR31569:SF4">
    <property type="entry name" value="SWIM-TYPE DOMAIN-CONTAINING PROTEIN"/>
    <property type="match status" value="1"/>
</dbReference>
<protein>
    <submittedName>
        <fullName evidence="2">AlNc14C45G3694 protein</fullName>
    </submittedName>
</protein>
<dbReference type="EMBL" id="FR824090">
    <property type="protein sequence ID" value="CCA18139.1"/>
    <property type="molecule type" value="Genomic_DNA"/>
</dbReference>
<proteinExistence type="predicted"/>
<reference evidence="2" key="2">
    <citation type="submission" date="2011-02" db="EMBL/GenBank/DDBJ databases">
        <authorList>
            <person name="MacLean D."/>
        </authorList>
    </citation>
    <scope>NUCLEOTIDE SEQUENCE</scope>
</reference>